<dbReference type="SUPFAM" id="SSF55729">
    <property type="entry name" value="Acyl-CoA N-acyltransferases (Nat)"/>
    <property type="match status" value="1"/>
</dbReference>
<dbReference type="Gene3D" id="3.40.630.30">
    <property type="match status" value="1"/>
</dbReference>
<feature type="domain" description="N-acetyltransferase" evidence="1">
    <location>
        <begin position="40"/>
        <end position="196"/>
    </location>
</feature>
<dbReference type="Proteomes" id="UP000095594">
    <property type="component" value="Unassembled WGS sequence"/>
</dbReference>
<dbReference type="EMBL" id="CYZX01000007">
    <property type="protein sequence ID" value="CUO25232.1"/>
    <property type="molecule type" value="Genomic_DNA"/>
</dbReference>
<reference evidence="2 3" key="1">
    <citation type="submission" date="2015-09" db="EMBL/GenBank/DDBJ databases">
        <authorList>
            <consortium name="Pathogen Informatics"/>
        </authorList>
    </citation>
    <scope>NUCLEOTIDE SEQUENCE [LARGE SCALE GENOMIC DNA]</scope>
    <source>
        <strain evidence="2 3">2789STDY5834856</strain>
    </source>
</reference>
<dbReference type="RefSeq" id="WP_055264728.1">
    <property type="nucleotide sequence ID" value="NZ_CABIXQ010000007.1"/>
</dbReference>
<dbReference type="PROSITE" id="PS51186">
    <property type="entry name" value="GNAT"/>
    <property type="match status" value="1"/>
</dbReference>
<organism evidence="2 3">
    <name type="scientific">Clostridium disporicum</name>
    <dbReference type="NCBI Taxonomy" id="84024"/>
    <lineage>
        <taxon>Bacteria</taxon>
        <taxon>Bacillati</taxon>
        <taxon>Bacillota</taxon>
        <taxon>Clostridia</taxon>
        <taxon>Eubacteriales</taxon>
        <taxon>Clostridiaceae</taxon>
        <taxon>Clostridium</taxon>
    </lineage>
</organism>
<dbReference type="InterPro" id="IPR016181">
    <property type="entry name" value="Acyl_CoA_acyltransferase"/>
</dbReference>
<dbReference type="GO" id="GO:0016747">
    <property type="term" value="F:acyltransferase activity, transferring groups other than amino-acyl groups"/>
    <property type="evidence" value="ECO:0007669"/>
    <property type="project" value="InterPro"/>
</dbReference>
<gene>
    <name evidence="2" type="ORF">ERS852471_01209</name>
</gene>
<dbReference type="InterPro" id="IPR000182">
    <property type="entry name" value="GNAT_dom"/>
</dbReference>
<sequence length="196" mass="23505">MLIDNKIYKACKKFIKKHIHCAYKYSINLDNLNIDISYEFKLKNLNINHIDLIRNFYPSESDKTNHDLLLKRINDKSKDIFCVIDSFENICGIFSLSYTDTFIYEMNEIIRLNNEECYLFDDYTFIEHRRRGVQTFSVKARCDMARKSGYKKAFVIVDKDNEPSRKSMEKAGFKCEEKYYFMTVKNFRKLIIRLLV</sequence>
<dbReference type="Pfam" id="PF00583">
    <property type="entry name" value="Acetyltransf_1"/>
    <property type="match status" value="1"/>
</dbReference>
<proteinExistence type="predicted"/>
<evidence type="ECO:0000313" key="3">
    <source>
        <dbReference type="Proteomes" id="UP000095594"/>
    </source>
</evidence>
<dbReference type="AlphaFoldDB" id="A0A174DI09"/>
<name>A0A174DI09_9CLOT</name>
<evidence type="ECO:0000259" key="1">
    <source>
        <dbReference type="PROSITE" id="PS51186"/>
    </source>
</evidence>
<dbReference type="OrthoDB" id="371333at2"/>
<protein>
    <recommendedName>
        <fullName evidence="1">N-acetyltransferase domain-containing protein</fullName>
    </recommendedName>
</protein>
<accession>A0A174DI09</accession>
<evidence type="ECO:0000313" key="2">
    <source>
        <dbReference type="EMBL" id="CUO25232.1"/>
    </source>
</evidence>